<dbReference type="Proteomes" id="UP000607653">
    <property type="component" value="Unassembled WGS sequence"/>
</dbReference>
<comment type="caution">
    <text evidence="1">The sequence shown here is derived from an EMBL/GenBank/DDBJ whole genome shotgun (WGS) entry which is preliminary data.</text>
</comment>
<evidence type="ECO:0000313" key="2">
    <source>
        <dbReference type="Proteomes" id="UP000607653"/>
    </source>
</evidence>
<keyword evidence="2" id="KW-1185">Reference proteome</keyword>
<organism evidence="1 2">
    <name type="scientific">Nelumbo nucifera</name>
    <name type="common">Sacred lotus</name>
    <dbReference type="NCBI Taxonomy" id="4432"/>
    <lineage>
        <taxon>Eukaryota</taxon>
        <taxon>Viridiplantae</taxon>
        <taxon>Streptophyta</taxon>
        <taxon>Embryophyta</taxon>
        <taxon>Tracheophyta</taxon>
        <taxon>Spermatophyta</taxon>
        <taxon>Magnoliopsida</taxon>
        <taxon>Proteales</taxon>
        <taxon>Nelumbonaceae</taxon>
        <taxon>Nelumbo</taxon>
    </lineage>
</organism>
<dbReference type="EMBL" id="DUZY01000005">
    <property type="protein sequence ID" value="DAD41100.1"/>
    <property type="molecule type" value="Genomic_DNA"/>
</dbReference>
<gene>
    <name evidence="1" type="ORF">HUJ06_015423</name>
</gene>
<accession>A0A822Z939</accession>
<evidence type="ECO:0000313" key="1">
    <source>
        <dbReference type="EMBL" id="DAD41100.1"/>
    </source>
</evidence>
<name>A0A822Z939_NELNU</name>
<proteinExistence type="predicted"/>
<reference evidence="1 2" key="1">
    <citation type="journal article" date="2020" name="Mol. Biol. Evol.">
        <title>Distinct Expression and Methylation Patterns for Genes with Different Fates following a Single Whole-Genome Duplication in Flowering Plants.</title>
        <authorList>
            <person name="Shi T."/>
            <person name="Rahmani R.S."/>
            <person name="Gugger P.F."/>
            <person name="Wang M."/>
            <person name="Li H."/>
            <person name="Zhang Y."/>
            <person name="Li Z."/>
            <person name="Wang Q."/>
            <person name="Van de Peer Y."/>
            <person name="Marchal K."/>
            <person name="Chen J."/>
        </authorList>
    </citation>
    <scope>NUCLEOTIDE SEQUENCE [LARGE SCALE GENOMIC DNA]</scope>
    <source>
        <tissue evidence="1">Leaf</tissue>
    </source>
</reference>
<sequence length="48" mass="4885">MIAEAVSFSDGSPAIVMASESCCSAVKDAKCLNDGTVQSTNAPKETYG</sequence>
<dbReference type="AlphaFoldDB" id="A0A822Z939"/>
<protein>
    <submittedName>
        <fullName evidence="1">Uncharacterized protein</fullName>
    </submittedName>
</protein>